<keyword evidence="2" id="KW-1185">Reference proteome</keyword>
<proteinExistence type="predicted"/>
<protein>
    <submittedName>
        <fullName evidence="1">Uncharacterized protein</fullName>
    </submittedName>
</protein>
<sequence length="86" mass="9880">MVVDYESCQRDWAGYQVHTKQGSDPVDKNEKSPFRVRLGEVLVIVFIKIGSQIEMIWFSGYDETFPVEGAFKKGGHAVEHNIHRQI</sequence>
<organism evidence="1 2">
    <name type="scientific">Corynebacterium propinquum</name>
    <dbReference type="NCBI Taxonomy" id="43769"/>
    <lineage>
        <taxon>Bacteria</taxon>
        <taxon>Bacillati</taxon>
        <taxon>Actinomycetota</taxon>
        <taxon>Actinomycetes</taxon>
        <taxon>Mycobacteriales</taxon>
        <taxon>Corynebacteriaceae</taxon>
        <taxon>Corynebacterium</taxon>
    </lineage>
</organism>
<dbReference type="Proteomes" id="UP001243856">
    <property type="component" value="Unassembled WGS sequence"/>
</dbReference>
<gene>
    <name evidence="1" type="ORF">QPX45_08845</name>
</gene>
<accession>A0ABT7G3M3</accession>
<evidence type="ECO:0000313" key="2">
    <source>
        <dbReference type="Proteomes" id="UP001243856"/>
    </source>
</evidence>
<reference evidence="1 2" key="1">
    <citation type="submission" date="2023-05" db="EMBL/GenBank/DDBJ databases">
        <title>Metabolic capabilities are highly conserved among human nasal-associated Corynebacterium species in pangenomic analyses.</title>
        <authorList>
            <person name="Tran T.H."/>
            <person name="Roberts A.Q."/>
            <person name="Escapa I.F."/>
            <person name="Gao W."/>
            <person name="Conlan S."/>
            <person name="Kong H."/>
            <person name="Segre J.A."/>
            <person name="Kelly M.S."/>
            <person name="Lemon K.P."/>
        </authorList>
    </citation>
    <scope>NUCLEOTIDE SEQUENCE [LARGE SCALE GENOMIC DNA]</scope>
    <source>
        <strain evidence="1 2">KPL2811</strain>
    </source>
</reference>
<dbReference type="EMBL" id="JASNVK010000016">
    <property type="protein sequence ID" value="MDK4301340.1"/>
    <property type="molecule type" value="Genomic_DNA"/>
</dbReference>
<name>A0ABT7G3M3_9CORY</name>
<comment type="caution">
    <text evidence="1">The sequence shown here is derived from an EMBL/GenBank/DDBJ whole genome shotgun (WGS) entry which is preliminary data.</text>
</comment>
<evidence type="ECO:0000313" key="1">
    <source>
        <dbReference type="EMBL" id="MDK4301340.1"/>
    </source>
</evidence>
<dbReference type="RefSeq" id="WP_284573079.1">
    <property type="nucleotide sequence ID" value="NZ_JASNUK010000018.1"/>
</dbReference>